<dbReference type="Proteomes" id="UP000440224">
    <property type="component" value="Unassembled WGS sequence"/>
</dbReference>
<name>A0A6N7Q5R2_9BACT</name>
<dbReference type="EMBL" id="WJIE01000023">
    <property type="protein sequence ID" value="MRG98025.1"/>
    <property type="molecule type" value="Genomic_DNA"/>
</dbReference>
<proteinExistence type="predicted"/>
<comment type="caution">
    <text evidence="2">The sequence shown here is derived from an EMBL/GenBank/DDBJ whole genome shotgun (WGS) entry which is preliminary data.</text>
</comment>
<dbReference type="SUPFAM" id="SSF54637">
    <property type="entry name" value="Thioesterase/thiol ester dehydrase-isomerase"/>
    <property type="match status" value="1"/>
</dbReference>
<organism evidence="2 3">
    <name type="scientific">Polyangium spumosum</name>
    <dbReference type="NCBI Taxonomy" id="889282"/>
    <lineage>
        <taxon>Bacteria</taxon>
        <taxon>Pseudomonadati</taxon>
        <taxon>Myxococcota</taxon>
        <taxon>Polyangia</taxon>
        <taxon>Polyangiales</taxon>
        <taxon>Polyangiaceae</taxon>
        <taxon>Polyangium</taxon>
    </lineage>
</organism>
<dbReference type="NCBIfam" id="NF000582">
    <property type="entry name" value="PRK00006.1"/>
    <property type="match status" value="1"/>
</dbReference>
<accession>A0A6N7Q5R2</accession>
<dbReference type="GO" id="GO:0019171">
    <property type="term" value="F:(3R)-hydroxyacyl-[acyl-carrier-protein] dehydratase activity"/>
    <property type="evidence" value="ECO:0007669"/>
    <property type="project" value="UniProtKB-EC"/>
</dbReference>
<sequence>MLFSARVRYLLLDRITRLEPPRLATGVKCVSLSDDTFADHFPGHPVMPGALVIEALAQLGGVLLEASRRAEGQEDVHALLTMIDRARFRRIVRPGDKLELEAEVILAREEGGQVRGKAQVDGEVVATAELGFAFTRVTNPKVLARRREVLDVWLTGAAEEP</sequence>
<dbReference type="Gene3D" id="3.10.129.10">
    <property type="entry name" value="Hotdog Thioesterase"/>
    <property type="match status" value="1"/>
</dbReference>
<keyword evidence="1 2" id="KW-0456">Lyase</keyword>
<gene>
    <name evidence="2" type="primary">fabZ</name>
    <name evidence="2" type="ORF">GF068_39870</name>
</gene>
<evidence type="ECO:0000256" key="1">
    <source>
        <dbReference type="ARBA" id="ARBA00023239"/>
    </source>
</evidence>
<dbReference type="CDD" id="cd01288">
    <property type="entry name" value="FabZ"/>
    <property type="match status" value="1"/>
</dbReference>
<dbReference type="OrthoDB" id="9787658at2"/>
<evidence type="ECO:0000313" key="3">
    <source>
        <dbReference type="Proteomes" id="UP000440224"/>
    </source>
</evidence>
<dbReference type="AlphaFoldDB" id="A0A6N7Q5R2"/>
<dbReference type="InterPro" id="IPR029069">
    <property type="entry name" value="HotDog_dom_sf"/>
</dbReference>
<evidence type="ECO:0000313" key="2">
    <source>
        <dbReference type="EMBL" id="MRG98025.1"/>
    </source>
</evidence>
<protein>
    <submittedName>
        <fullName evidence="2">3-hydroxyacyl-ACP dehydratase FabZ</fullName>
        <ecNumber evidence="2">4.2.1.59</ecNumber>
    </submittedName>
</protein>
<reference evidence="2 3" key="1">
    <citation type="submission" date="2019-10" db="EMBL/GenBank/DDBJ databases">
        <title>A soil myxobacterium in the family Polyangiaceae.</title>
        <authorList>
            <person name="Li Y."/>
            <person name="Wang J."/>
        </authorList>
    </citation>
    <scope>NUCLEOTIDE SEQUENCE [LARGE SCALE GENOMIC DNA]</scope>
    <source>
        <strain evidence="2 3">DSM 14734</strain>
    </source>
</reference>
<dbReference type="EC" id="4.2.1.59" evidence="2"/>
<dbReference type="PANTHER" id="PTHR30272">
    <property type="entry name" value="3-HYDROXYACYL-[ACYL-CARRIER-PROTEIN] DEHYDRATASE"/>
    <property type="match status" value="1"/>
</dbReference>
<dbReference type="Pfam" id="PF07977">
    <property type="entry name" value="FabA"/>
    <property type="match status" value="1"/>
</dbReference>
<dbReference type="InterPro" id="IPR013114">
    <property type="entry name" value="FabA_FabZ"/>
</dbReference>
<keyword evidence="3" id="KW-1185">Reference proteome</keyword>
<dbReference type="PANTHER" id="PTHR30272:SF1">
    <property type="entry name" value="3-HYDROXYACYL-[ACYL-CARRIER-PROTEIN] DEHYDRATASE"/>
    <property type="match status" value="1"/>
</dbReference>